<evidence type="ECO:0000313" key="3">
    <source>
        <dbReference type="Proteomes" id="UP000253426"/>
    </source>
</evidence>
<sequence>MKAKPIPQGYEGATPYLICKDARAAIEFYKKAFGAILEYQLHMPDGKVGHAEIEIAGGTVMLADEFPDWKCLSPVTIGGSGSSTMIYVEDVDALFQQAVAAGAKVLQPLENHFYGDRTCKLEDPSGHAWMFSTHFEDVSPEQMQLRLNAMCQQAS</sequence>
<evidence type="ECO:0000313" key="2">
    <source>
        <dbReference type="EMBL" id="RBP35481.1"/>
    </source>
</evidence>
<evidence type="ECO:0000259" key="1">
    <source>
        <dbReference type="PROSITE" id="PS51819"/>
    </source>
</evidence>
<dbReference type="InterPro" id="IPR029068">
    <property type="entry name" value="Glyas_Bleomycin-R_OHBP_Dase"/>
</dbReference>
<dbReference type="PANTHER" id="PTHR34109:SF1">
    <property type="entry name" value="VOC DOMAIN-CONTAINING PROTEIN"/>
    <property type="match status" value="1"/>
</dbReference>
<keyword evidence="3" id="KW-1185">Reference proteome</keyword>
<comment type="caution">
    <text evidence="2">The sequence shown here is derived from an EMBL/GenBank/DDBJ whole genome shotgun (WGS) entry which is preliminary data.</text>
</comment>
<dbReference type="Gene3D" id="3.30.720.110">
    <property type="match status" value="1"/>
</dbReference>
<gene>
    <name evidence="2" type="ORF">DES53_1211</name>
</gene>
<dbReference type="EMBL" id="QNRR01000021">
    <property type="protein sequence ID" value="RBP35481.1"/>
    <property type="molecule type" value="Genomic_DNA"/>
</dbReference>
<organism evidence="2 3">
    <name type="scientific">Roseimicrobium gellanilyticum</name>
    <dbReference type="NCBI Taxonomy" id="748857"/>
    <lineage>
        <taxon>Bacteria</taxon>
        <taxon>Pseudomonadati</taxon>
        <taxon>Verrucomicrobiota</taxon>
        <taxon>Verrucomicrobiia</taxon>
        <taxon>Verrucomicrobiales</taxon>
        <taxon>Verrucomicrobiaceae</taxon>
        <taxon>Roseimicrobium</taxon>
    </lineage>
</organism>
<dbReference type="Gene3D" id="3.30.720.120">
    <property type="match status" value="1"/>
</dbReference>
<dbReference type="OrthoDB" id="9795306at2"/>
<name>A0A366H157_9BACT</name>
<dbReference type="CDD" id="cd07246">
    <property type="entry name" value="VOC_like"/>
    <property type="match status" value="1"/>
</dbReference>
<proteinExistence type="predicted"/>
<dbReference type="Pfam" id="PF00903">
    <property type="entry name" value="Glyoxalase"/>
    <property type="match status" value="1"/>
</dbReference>
<dbReference type="Proteomes" id="UP000253426">
    <property type="component" value="Unassembled WGS sequence"/>
</dbReference>
<dbReference type="InterPro" id="IPR037523">
    <property type="entry name" value="VOC_core"/>
</dbReference>
<accession>A0A366H157</accession>
<dbReference type="RefSeq" id="WP_113962266.1">
    <property type="nucleotide sequence ID" value="NZ_QNRR01000021.1"/>
</dbReference>
<dbReference type="PROSITE" id="PS51819">
    <property type="entry name" value="VOC"/>
    <property type="match status" value="1"/>
</dbReference>
<protein>
    <submittedName>
        <fullName evidence="2">PhnB protein</fullName>
    </submittedName>
</protein>
<dbReference type="PANTHER" id="PTHR34109">
    <property type="entry name" value="BNAUNNG04460D PROTEIN-RELATED"/>
    <property type="match status" value="1"/>
</dbReference>
<reference evidence="2 3" key="1">
    <citation type="submission" date="2018-06" db="EMBL/GenBank/DDBJ databases">
        <title>Genomic Encyclopedia of Type Strains, Phase IV (KMG-IV): sequencing the most valuable type-strain genomes for metagenomic binning, comparative biology and taxonomic classification.</title>
        <authorList>
            <person name="Goeker M."/>
        </authorList>
    </citation>
    <scope>NUCLEOTIDE SEQUENCE [LARGE SCALE GENOMIC DNA]</scope>
    <source>
        <strain evidence="2 3">DSM 25532</strain>
    </source>
</reference>
<dbReference type="InterPro" id="IPR004360">
    <property type="entry name" value="Glyas_Fos-R_dOase_dom"/>
</dbReference>
<dbReference type="SUPFAM" id="SSF54593">
    <property type="entry name" value="Glyoxalase/Bleomycin resistance protein/Dihydroxybiphenyl dioxygenase"/>
    <property type="match status" value="1"/>
</dbReference>
<dbReference type="AlphaFoldDB" id="A0A366H157"/>
<feature type="domain" description="VOC" evidence="1">
    <location>
        <begin position="9"/>
        <end position="134"/>
    </location>
</feature>